<accession>A0A017RUJ2</accession>
<protein>
    <submittedName>
        <fullName evidence="1">Uncharacterized protein</fullName>
    </submittedName>
</protein>
<name>A0A017RUJ2_9CLOT</name>
<dbReference type="STRING" id="1403537.Q428_08835"/>
<keyword evidence="2" id="KW-1185">Reference proteome</keyword>
<evidence type="ECO:0000313" key="2">
    <source>
        <dbReference type="Proteomes" id="UP000019681"/>
    </source>
</evidence>
<comment type="caution">
    <text evidence="1">The sequence shown here is derived from an EMBL/GenBank/DDBJ whole genome shotgun (WGS) entry which is preliminary data.</text>
</comment>
<gene>
    <name evidence="1" type="ORF">Q428_08835</name>
</gene>
<dbReference type="Proteomes" id="UP000019681">
    <property type="component" value="Unassembled WGS sequence"/>
</dbReference>
<dbReference type="AlphaFoldDB" id="A0A017RUJ2"/>
<dbReference type="RefSeq" id="WP_035380006.1">
    <property type="nucleotide sequence ID" value="NZ_AZQP01000024.1"/>
</dbReference>
<evidence type="ECO:0000313" key="1">
    <source>
        <dbReference type="EMBL" id="EYE88296.1"/>
    </source>
</evidence>
<organism evidence="1 2">
    <name type="scientific">Fervidicella metallireducens AeB</name>
    <dbReference type="NCBI Taxonomy" id="1403537"/>
    <lineage>
        <taxon>Bacteria</taxon>
        <taxon>Bacillati</taxon>
        <taxon>Bacillota</taxon>
        <taxon>Clostridia</taxon>
        <taxon>Eubacteriales</taxon>
        <taxon>Clostridiaceae</taxon>
        <taxon>Fervidicella</taxon>
    </lineage>
</organism>
<proteinExistence type="predicted"/>
<sequence length="70" mass="7984">MASVDVIITIPVKVSFDMNKTEKADQGVQVQSQLRKAIEKYGVPKEVVIDRARESITPYNERKKTYLDSK</sequence>
<reference evidence="1 2" key="1">
    <citation type="journal article" date="2014" name="Genome Announc.">
        <title>Draft Genome Sequence of Fervidicella metallireducens Strain AeBT, an Iron-Reducing Thermoanaerobe from the Great Artesian Basin.</title>
        <authorList>
            <person name="Patel B.K."/>
        </authorList>
    </citation>
    <scope>NUCLEOTIDE SEQUENCE [LARGE SCALE GENOMIC DNA]</scope>
    <source>
        <strain evidence="1 2">AeB</strain>
    </source>
</reference>
<dbReference type="EMBL" id="AZQP01000024">
    <property type="protein sequence ID" value="EYE88296.1"/>
    <property type="molecule type" value="Genomic_DNA"/>
</dbReference>